<dbReference type="PROSITE" id="PS51372">
    <property type="entry name" value="PRD_2"/>
    <property type="match status" value="2"/>
</dbReference>
<evidence type="ECO:0000256" key="5">
    <source>
        <dbReference type="ARBA" id="ARBA00023159"/>
    </source>
</evidence>
<evidence type="ECO:0000256" key="4">
    <source>
        <dbReference type="ARBA" id="ARBA00023125"/>
    </source>
</evidence>
<dbReference type="KEGG" id="alka:J0B03_04090"/>
<dbReference type="InterPro" id="IPR002178">
    <property type="entry name" value="PTS_EIIA_type-2_dom"/>
</dbReference>
<keyword evidence="6" id="KW-0804">Transcription</keyword>
<dbReference type="InterPro" id="IPR011608">
    <property type="entry name" value="PRD"/>
</dbReference>
<dbReference type="Pfam" id="PF02302">
    <property type="entry name" value="PTS_IIB"/>
    <property type="match status" value="1"/>
</dbReference>
<dbReference type="SUPFAM" id="SSF55804">
    <property type="entry name" value="Phoshotransferase/anion transport protein"/>
    <property type="match status" value="1"/>
</dbReference>
<feature type="domain" description="PRD" evidence="10">
    <location>
        <begin position="297"/>
        <end position="403"/>
    </location>
</feature>
<feature type="domain" description="PTS EIIB type-2" evidence="9">
    <location>
        <begin position="407"/>
        <end position="496"/>
    </location>
</feature>
<protein>
    <submittedName>
        <fullName evidence="11">BglG family transcription antiterminator</fullName>
    </submittedName>
</protein>
<dbReference type="PROSITE" id="PS00894">
    <property type="entry name" value="HTH_DEOR_1"/>
    <property type="match status" value="1"/>
</dbReference>
<dbReference type="Pfam" id="PF00874">
    <property type="entry name" value="PRD"/>
    <property type="match status" value="2"/>
</dbReference>
<dbReference type="SUPFAM" id="SSF63520">
    <property type="entry name" value="PTS-regulatory domain, PRD"/>
    <property type="match status" value="2"/>
</dbReference>
<dbReference type="GO" id="GO:0003700">
    <property type="term" value="F:DNA-binding transcription factor activity"/>
    <property type="evidence" value="ECO:0007669"/>
    <property type="project" value="InterPro"/>
</dbReference>
<dbReference type="InterPro" id="IPR036634">
    <property type="entry name" value="PRD_sf"/>
</dbReference>
<dbReference type="PANTHER" id="PTHR30185">
    <property type="entry name" value="CRYPTIC BETA-GLUCOSIDE BGL OPERON ANTITERMINATOR"/>
    <property type="match status" value="1"/>
</dbReference>
<evidence type="ECO:0000259" key="7">
    <source>
        <dbReference type="PROSITE" id="PS51000"/>
    </source>
</evidence>
<dbReference type="GO" id="GO:0009401">
    <property type="term" value="P:phosphoenolpyruvate-dependent sugar phosphotransferase system"/>
    <property type="evidence" value="ECO:0007669"/>
    <property type="project" value="InterPro"/>
</dbReference>
<dbReference type="SUPFAM" id="SSF52794">
    <property type="entry name" value="PTS system IIB component-like"/>
    <property type="match status" value="1"/>
</dbReference>
<dbReference type="InterPro" id="IPR003501">
    <property type="entry name" value="PTS_EIIB_2/3"/>
</dbReference>
<evidence type="ECO:0000313" key="11">
    <source>
        <dbReference type="EMBL" id="QSX09251.1"/>
    </source>
</evidence>
<evidence type="ECO:0000259" key="9">
    <source>
        <dbReference type="PROSITE" id="PS51099"/>
    </source>
</evidence>
<dbReference type="AlphaFoldDB" id="A0A974XGC1"/>
<dbReference type="Gene3D" id="1.10.10.10">
    <property type="entry name" value="Winged helix-like DNA-binding domain superfamily/Winged helix DNA-binding domain"/>
    <property type="match status" value="1"/>
</dbReference>
<keyword evidence="4" id="KW-0238">DNA-binding</keyword>
<evidence type="ECO:0000256" key="1">
    <source>
        <dbReference type="ARBA" id="ARBA00022679"/>
    </source>
</evidence>
<dbReference type="Gene3D" id="3.40.50.2300">
    <property type="match status" value="1"/>
</dbReference>
<dbReference type="GO" id="GO:0008982">
    <property type="term" value="F:protein-N(PI)-phosphohistidine-sugar phosphotransferase activity"/>
    <property type="evidence" value="ECO:0007669"/>
    <property type="project" value="InterPro"/>
</dbReference>
<evidence type="ECO:0000256" key="6">
    <source>
        <dbReference type="ARBA" id="ARBA00023163"/>
    </source>
</evidence>
<dbReference type="Proteomes" id="UP000663499">
    <property type="component" value="Chromosome"/>
</dbReference>
<dbReference type="InterPro" id="IPR036388">
    <property type="entry name" value="WH-like_DNA-bd_sf"/>
</dbReference>
<proteinExistence type="predicted"/>
<keyword evidence="1" id="KW-0808">Transferase</keyword>
<dbReference type="InterPro" id="IPR018356">
    <property type="entry name" value="Tscrpt_reg_HTH_DeoR_CS"/>
</dbReference>
<evidence type="ECO:0000259" key="8">
    <source>
        <dbReference type="PROSITE" id="PS51094"/>
    </source>
</evidence>
<gene>
    <name evidence="11" type="ORF">J0B03_04090</name>
</gene>
<name>A0A974XGC1_9FIRM</name>
<dbReference type="InterPro" id="IPR016152">
    <property type="entry name" value="PTrfase/Anion_transptr"/>
</dbReference>
<evidence type="ECO:0000256" key="2">
    <source>
        <dbReference type="ARBA" id="ARBA00022737"/>
    </source>
</evidence>
<dbReference type="EMBL" id="CP071444">
    <property type="protein sequence ID" value="QSX09251.1"/>
    <property type="molecule type" value="Genomic_DNA"/>
</dbReference>
<dbReference type="PROSITE" id="PS51094">
    <property type="entry name" value="PTS_EIIA_TYPE_2"/>
    <property type="match status" value="1"/>
</dbReference>
<dbReference type="Gene3D" id="3.40.930.10">
    <property type="entry name" value="Mannitol-specific EII, Chain A"/>
    <property type="match status" value="1"/>
</dbReference>
<sequence length="714" mass="82021">MNRRINIIITDISNDKRYSISEYAELFNVSEQTIRNDLKEANDSLLANDKSQIIINPQGELTFENDEASASELLSLFHSFQTYKLSQNERRTILAMELLNATSYLTTYHLSDYVLVSRNTLLTDIDAVRDWFEDHNLELYSQTRRGYLVKGDENTIRSAMTKLLVLNGMTEESDPFEDELNIFRRLLLASVDKKGRYPELKTILSQCEAAEEVLLSEYSFSRVLSYLVVMVNRLENGKSLDDVNKTPIENNSKYSFANTICGRVSAKLQLEISHEEVKYLCKILCALSYLKDSGTKIDSMEIQILITEFVYQISKELNIQYHLNSDLFDLLINHMKLMINRLMDETMVANPLLEELEENTYIFSIVEKALEPVERYLNKKISKDESSFIVMYILAILENSLIGKTRVHAILVCNSGGGTVQLLKAKLKSIFPKLNVEAITSSHQLENMELDSIDLVVSTVYLKNSEKPYIHVHPIPTEEDIVNLHKIINTIEKDKRFKRINNPQKPLPIDEKAFFSQYESIINKYIDNNYKEDAIQELKDAFHHYMSEDLREVPGKKDMEKLYGLLSDSRISLDVEAENWQHAVQISGELMKRENMVTEEYIEAMIQIIEKDSYVVIYPGLAIPHAEKEKGALKTGASLVRLKEPVSFNHDLNDPVRYVLSFSITDGKAIAKSLYNLTEMLGTGEFIQELDKASTSKEMLQIMENFEKKVTGEL</sequence>
<dbReference type="PANTHER" id="PTHR30185:SF18">
    <property type="entry name" value="TRANSCRIPTIONAL REGULATOR MTLR"/>
    <property type="match status" value="1"/>
</dbReference>
<evidence type="ECO:0000259" key="10">
    <source>
        <dbReference type="PROSITE" id="PS51372"/>
    </source>
</evidence>
<feature type="domain" description="PTS EIIA type-2" evidence="8">
    <location>
        <begin position="564"/>
        <end position="706"/>
    </location>
</feature>
<dbReference type="CDD" id="cd05568">
    <property type="entry name" value="PTS_IIB_bgl_like"/>
    <property type="match status" value="1"/>
</dbReference>
<dbReference type="Pfam" id="PF00359">
    <property type="entry name" value="PTS_EIIA_2"/>
    <property type="match status" value="1"/>
</dbReference>
<dbReference type="InterPro" id="IPR013011">
    <property type="entry name" value="PTS_EIIB_2"/>
</dbReference>
<organism evidence="11 12">
    <name type="scientific">Alkalibacter rhizosphaerae</name>
    <dbReference type="NCBI Taxonomy" id="2815577"/>
    <lineage>
        <taxon>Bacteria</taxon>
        <taxon>Bacillati</taxon>
        <taxon>Bacillota</taxon>
        <taxon>Clostridia</taxon>
        <taxon>Eubacteriales</taxon>
        <taxon>Eubacteriaceae</taxon>
        <taxon>Alkalibacter</taxon>
    </lineage>
</organism>
<evidence type="ECO:0000313" key="12">
    <source>
        <dbReference type="Proteomes" id="UP000663499"/>
    </source>
</evidence>
<dbReference type="RefSeq" id="WP_207300590.1">
    <property type="nucleotide sequence ID" value="NZ_CP071444.1"/>
</dbReference>
<keyword evidence="2" id="KW-0677">Repeat</keyword>
<dbReference type="Gene3D" id="1.10.1790.10">
    <property type="entry name" value="PRD domain"/>
    <property type="match status" value="2"/>
</dbReference>
<feature type="domain" description="PRD" evidence="10">
    <location>
        <begin position="191"/>
        <end position="294"/>
    </location>
</feature>
<dbReference type="PROSITE" id="PS51099">
    <property type="entry name" value="PTS_EIIB_TYPE_2"/>
    <property type="match status" value="1"/>
</dbReference>
<keyword evidence="12" id="KW-1185">Reference proteome</keyword>
<keyword evidence="5" id="KW-0010">Activator</keyword>
<dbReference type="InterPro" id="IPR001034">
    <property type="entry name" value="DeoR_HTH"/>
</dbReference>
<dbReference type="InterPro" id="IPR007737">
    <property type="entry name" value="Mga_HTH"/>
</dbReference>
<dbReference type="Pfam" id="PF08220">
    <property type="entry name" value="HTH_DeoR"/>
    <property type="match status" value="1"/>
</dbReference>
<dbReference type="CDD" id="cd00211">
    <property type="entry name" value="PTS_IIA_fru"/>
    <property type="match status" value="1"/>
</dbReference>
<accession>A0A974XGC1</accession>
<keyword evidence="3" id="KW-0805">Transcription regulation</keyword>
<evidence type="ECO:0000256" key="3">
    <source>
        <dbReference type="ARBA" id="ARBA00023015"/>
    </source>
</evidence>
<dbReference type="InterPro" id="IPR050661">
    <property type="entry name" value="BglG_antiterminators"/>
</dbReference>
<reference evidence="11" key="1">
    <citation type="submission" date="2021-03" db="EMBL/GenBank/DDBJ databases">
        <title>Alkalibacter marinus sp. nov., isolated from tidal flat sediment.</title>
        <authorList>
            <person name="Namirimu T."/>
            <person name="Yang J.-A."/>
            <person name="Yang S.-H."/>
            <person name="Kim Y.-J."/>
            <person name="Kwon K.K."/>
        </authorList>
    </citation>
    <scope>NUCLEOTIDE SEQUENCE</scope>
    <source>
        <strain evidence="11">ES005</strain>
    </source>
</reference>
<dbReference type="Pfam" id="PF05043">
    <property type="entry name" value="Mga"/>
    <property type="match status" value="1"/>
</dbReference>
<dbReference type="GO" id="GO:0003677">
    <property type="term" value="F:DNA binding"/>
    <property type="evidence" value="ECO:0007669"/>
    <property type="project" value="UniProtKB-KW"/>
</dbReference>
<dbReference type="InterPro" id="IPR036095">
    <property type="entry name" value="PTS_EIIB-like_sf"/>
</dbReference>
<feature type="domain" description="HTH deoR-type" evidence="7">
    <location>
        <begin position="1"/>
        <end position="63"/>
    </location>
</feature>
<dbReference type="PROSITE" id="PS51000">
    <property type="entry name" value="HTH_DEOR_2"/>
    <property type="match status" value="1"/>
</dbReference>